<evidence type="ECO:0000313" key="2">
    <source>
        <dbReference type="EMBL" id="GGQ93986.1"/>
    </source>
</evidence>
<keyword evidence="3" id="KW-1185">Reference proteome</keyword>
<keyword evidence="1" id="KW-1133">Transmembrane helix</keyword>
<feature type="transmembrane region" description="Helical" evidence="1">
    <location>
        <begin position="12"/>
        <end position="36"/>
    </location>
</feature>
<dbReference type="RefSeq" id="WP_189087665.1">
    <property type="nucleotide sequence ID" value="NZ_BMQL01000001.1"/>
</dbReference>
<feature type="transmembrane region" description="Helical" evidence="1">
    <location>
        <begin position="56"/>
        <end position="78"/>
    </location>
</feature>
<accession>A0A918BW85</accession>
<proteinExistence type="predicted"/>
<dbReference type="AlphaFoldDB" id="A0A918BW85"/>
<organism evidence="2 3">
    <name type="scientific">Deinococcus ruber</name>
    <dbReference type="NCBI Taxonomy" id="1848197"/>
    <lineage>
        <taxon>Bacteria</taxon>
        <taxon>Thermotogati</taxon>
        <taxon>Deinococcota</taxon>
        <taxon>Deinococci</taxon>
        <taxon>Deinococcales</taxon>
        <taxon>Deinococcaceae</taxon>
        <taxon>Deinococcus</taxon>
    </lineage>
</organism>
<reference evidence="2" key="2">
    <citation type="submission" date="2020-09" db="EMBL/GenBank/DDBJ databases">
        <authorList>
            <person name="Sun Q."/>
            <person name="Ohkuma M."/>
        </authorList>
    </citation>
    <scope>NUCLEOTIDE SEQUENCE</scope>
    <source>
        <strain evidence="2">JCM 31311</strain>
    </source>
</reference>
<gene>
    <name evidence="2" type="ORF">GCM10008957_02630</name>
</gene>
<dbReference type="EMBL" id="BMQL01000001">
    <property type="protein sequence ID" value="GGQ93986.1"/>
    <property type="molecule type" value="Genomic_DNA"/>
</dbReference>
<reference evidence="2" key="1">
    <citation type="journal article" date="2014" name="Int. J. Syst. Evol. Microbiol.">
        <title>Complete genome sequence of Corynebacterium casei LMG S-19264T (=DSM 44701T), isolated from a smear-ripened cheese.</title>
        <authorList>
            <consortium name="US DOE Joint Genome Institute (JGI-PGF)"/>
            <person name="Walter F."/>
            <person name="Albersmeier A."/>
            <person name="Kalinowski J."/>
            <person name="Ruckert C."/>
        </authorList>
    </citation>
    <scope>NUCLEOTIDE SEQUENCE</scope>
    <source>
        <strain evidence="2">JCM 31311</strain>
    </source>
</reference>
<dbReference type="Proteomes" id="UP000603865">
    <property type="component" value="Unassembled WGS sequence"/>
</dbReference>
<feature type="transmembrane region" description="Helical" evidence="1">
    <location>
        <begin position="90"/>
        <end position="110"/>
    </location>
</feature>
<name>A0A918BW85_9DEIO</name>
<feature type="transmembrane region" description="Helical" evidence="1">
    <location>
        <begin position="176"/>
        <end position="195"/>
    </location>
</feature>
<sequence length="210" mass="22161">MFGPITLIARDPLVLLLLALGVLGGVALHNIGQAWLARWLHDSAARDAGFTSPEPAVHFSLASVALYLLLGLALPRTVPLSPALRGWRGLLTLLSGPLLLLLTALLLLLLQRLQQLTLSGFDALGLALGRAGYTLAQHAVFFCMPLPDLDVGRALALSGPRALKQAMGTLSGAGRLLAYILWLLLALSGALTLAADPLWHGLNVVVGWLP</sequence>
<evidence type="ECO:0000256" key="1">
    <source>
        <dbReference type="SAM" id="Phobius"/>
    </source>
</evidence>
<keyword evidence="1" id="KW-0472">Membrane</keyword>
<keyword evidence="1" id="KW-0812">Transmembrane</keyword>
<comment type="caution">
    <text evidence="2">The sequence shown here is derived from an EMBL/GenBank/DDBJ whole genome shotgun (WGS) entry which is preliminary data.</text>
</comment>
<protein>
    <submittedName>
        <fullName evidence="2">Uncharacterized protein</fullName>
    </submittedName>
</protein>
<evidence type="ECO:0000313" key="3">
    <source>
        <dbReference type="Proteomes" id="UP000603865"/>
    </source>
</evidence>